<dbReference type="Gene3D" id="3.90.170.10">
    <property type="entry name" value="Adenylosuccinate Synthetase, subunit A, domain 3"/>
    <property type="match status" value="1"/>
</dbReference>
<dbReference type="InterPro" id="IPR027417">
    <property type="entry name" value="P-loop_NTPase"/>
</dbReference>
<feature type="binding site" evidence="8">
    <location>
        <begin position="307"/>
        <end position="313"/>
    </location>
    <ligand>
        <name>substrate</name>
    </ligand>
</feature>
<dbReference type="CDD" id="cd03108">
    <property type="entry name" value="AdSS"/>
    <property type="match status" value="1"/>
</dbReference>
<comment type="function">
    <text evidence="10">Plays an important role in the de novo pathway of purine nucleotide biosynthesis.</text>
</comment>
<protein>
    <recommendedName>
        <fullName evidence="8 10">Adenylosuccinate synthetase</fullName>
        <shortName evidence="8">AMPSase</shortName>
        <shortName evidence="8">AdSS</shortName>
        <ecNumber evidence="8 10">6.3.4.4</ecNumber>
    </recommendedName>
    <alternativeName>
        <fullName evidence="8">IMP--aspartate ligase</fullName>
    </alternativeName>
</protein>
<keyword evidence="5 8" id="KW-0658">Purine biosynthesis</keyword>
<dbReference type="NCBIfam" id="TIGR00184">
    <property type="entry name" value="purA"/>
    <property type="match status" value="1"/>
</dbReference>
<dbReference type="GO" id="GO:0000287">
    <property type="term" value="F:magnesium ion binding"/>
    <property type="evidence" value="ECO:0007669"/>
    <property type="project" value="UniProtKB-UniRule"/>
</dbReference>
<feature type="binding site" evidence="8">
    <location>
        <position position="138"/>
    </location>
    <ligand>
        <name>IMP</name>
        <dbReference type="ChEBI" id="CHEBI:58053"/>
    </ligand>
</feature>
<dbReference type="InterPro" id="IPR042110">
    <property type="entry name" value="Adenylosuccinate_synth_dom2"/>
</dbReference>
<keyword evidence="4 8" id="KW-0547">Nucleotide-binding</keyword>
<sequence length="433" mass="48202">MNCRKDECVTVLLGAQWGDEGKGKIIDYLISTNKVDVIARCQGGNNAGHTVVIKGRKYFFHILPSGIIDENCFSIIGNGVVLNLDAFFAELDHNGITHLPGWEKRIMISENSHLIFGVHMQVDGKQEDSLSTNKIGTTNRGIGPTYSSKCFRNGIRLGELLSDFDRFSRRYLSLVEHFRRQFPNIIVDTEAELKKFKNHAEELKRLNIVGDTIALLAEFRKQKKNVLVEGANGTLLDIDFGTYPYVTSSNATVGGAITGLGIPPLAVKDVIAVVKAYQTRVGSGPFPTEREDDVGCKLQTLGHEIGVTTGRKRRCGFLDLFLLKRAHIINGFTALALTKLDILDAFSVIDVAVAYKLEGKEIVSPPSCAEDWKDIEVVYKSLPGWATPIFQIRKFDDLPKNCRDYVEFIEQFIGVPVRWIGVGEDREALIVRN</sequence>
<dbReference type="GO" id="GO:0005525">
    <property type="term" value="F:GTP binding"/>
    <property type="evidence" value="ECO:0007669"/>
    <property type="project" value="UniProtKB-UniRule"/>
</dbReference>
<dbReference type="GO" id="GO:0044208">
    <property type="term" value="P:'de novo' AMP biosynthetic process"/>
    <property type="evidence" value="ECO:0007669"/>
    <property type="project" value="UniProtKB-UniRule"/>
</dbReference>
<dbReference type="FunFam" id="1.10.300.10:FF:000001">
    <property type="entry name" value="Adenylosuccinate synthetase"/>
    <property type="match status" value="1"/>
</dbReference>
<dbReference type="InterPro" id="IPR042111">
    <property type="entry name" value="Adenylosuccinate_synth_dom3"/>
</dbReference>
<feature type="active site" evidence="9">
    <location>
        <position position="149"/>
    </location>
</feature>
<evidence type="ECO:0000256" key="7">
    <source>
        <dbReference type="ARBA" id="ARBA00023134"/>
    </source>
</evidence>
<keyword evidence="3 8" id="KW-0479">Metal-binding</keyword>
<comment type="subcellular location">
    <subcellularLocation>
        <location evidence="8">Cytoplasm</location>
    </subcellularLocation>
</comment>
<evidence type="ECO:0000313" key="12">
    <source>
        <dbReference type="Proteomes" id="UP000038040"/>
    </source>
</evidence>
<name>A0A0N4UCT8_DRAME</name>
<comment type="pathway">
    <text evidence="8 10">Purine metabolism; AMP biosynthesis via de novo pathway; AMP from IMP: step 1/2.</text>
</comment>
<evidence type="ECO:0000256" key="3">
    <source>
        <dbReference type="ARBA" id="ARBA00022723"/>
    </source>
</evidence>
<evidence type="ECO:0000256" key="2">
    <source>
        <dbReference type="ARBA" id="ARBA00022598"/>
    </source>
</evidence>
<evidence type="ECO:0000256" key="1">
    <source>
        <dbReference type="ARBA" id="ARBA00011738"/>
    </source>
</evidence>
<dbReference type="UniPathway" id="UPA00075">
    <property type="reaction ID" value="UER00335"/>
</dbReference>
<feature type="binding site" evidence="8">
    <location>
        <begin position="46"/>
        <end position="49"/>
    </location>
    <ligand>
        <name>IMP</name>
        <dbReference type="ChEBI" id="CHEBI:58053"/>
    </ligand>
</feature>
<keyword evidence="8" id="KW-0963">Cytoplasm</keyword>
<feature type="active site" description="Proton donor" evidence="8">
    <location>
        <position position="49"/>
    </location>
</feature>
<reference evidence="14" key="1">
    <citation type="submission" date="2016-03" db="UniProtKB">
        <authorList>
            <consortium name="WormBaseParasite"/>
        </authorList>
    </citation>
    <scope>IDENTIFICATION</scope>
</reference>
<evidence type="ECO:0000256" key="5">
    <source>
        <dbReference type="ARBA" id="ARBA00022755"/>
    </source>
</evidence>
<comment type="subunit">
    <text evidence="1 8">Homodimer.</text>
</comment>
<organism evidence="12 14">
    <name type="scientific">Dracunculus medinensis</name>
    <name type="common">Guinea worm</name>
    <dbReference type="NCBI Taxonomy" id="318479"/>
    <lineage>
        <taxon>Eukaryota</taxon>
        <taxon>Metazoa</taxon>
        <taxon>Ecdysozoa</taxon>
        <taxon>Nematoda</taxon>
        <taxon>Chromadorea</taxon>
        <taxon>Rhabditida</taxon>
        <taxon>Spirurina</taxon>
        <taxon>Dracunculoidea</taxon>
        <taxon>Dracunculidae</taxon>
        <taxon>Dracunculus</taxon>
    </lineage>
</organism>
<dbReference type="WBParaSite" id="DME_0000510201-mRNA-1">
    <property type="protein sequence ID" value="DME_0000510201-mRNA-1"/>
    <property type="gene ID" value="DME_0000510201"/>
</dbReference>
<gene>
    <name evidence="11" type="ORF">DME_LOCUS8901</name>
</gene>
<feature type="binding site" evidence="8">
    <location>
        <position position="152"/>
    </location>
    <ligand>
        <name>IMP</name>
        <dbReference type="ChEBI" id="CHEBI:58053"/>
        <note>ligand shared between dimeric partners</note>
    </ligand>
</feature>
<keyword evidence="6 8" id="KW-0460">Magnesium</keyword>
<feature type="binding site" evidence="8">
    <location>
        <begin position="19"/>
        <end position="22"/>
    </location>
    <ligand>
        <name>IMP</name>
        <dbReference type="ChEBI" id="CHEBI:58053"/>
    </ligand>
</feature>
<dbReference type="AlphaFoldDB" id="A0A0N4UCT8"/>
<dbReference type="OrthoDB" id="10265645at2759"/>
<dbReference type="EC" id="6.3.4.4" evidence="8 10"/>
<evidence type="ECO:0000313" key="14">
    <source>
        <dbReference type="WBParaSite" id="DME_0000510201-mRNA-1"/>
    </source>
</evidence>
<evidence type="ECO:0000256" key="9">
    <source>
        <dbReference type="PROSITE-ProRule" id="PRU10134"/>
    </source>
</evidence>
<dbReference type="PROSITE" id="PS00513">
    <property type="entry name" value="ADENYLOSUCCIN_SYN_2"/>
    <property type="match status" value="1"/>
</dbReference>
<keyword evidence="2 8" id="KW-0436">Ligase</keyword>
<dbReference type="Gene3D" id="1.10.300.10">
    <property type="entry name" value="Adenylosuccinate Synthetase, subunit A, domain 2"/>
    <property type="match status" value="1"/>
</dbReference>
<evidence type="ECO:0000313" key="13">
    <source>
        <dbReference type="Proteomes" id="UP000274756"/>
    </source>
</evidence>
<dbReference type="Proteomes" id="UP000038040">
    <property type="component" value="Unplaced"/>
</dbReference>
<dbReference type="SUPFAM" id="SSF52540">
    <property type="entry name" value="P-loop containing nucleoside triphosphate hydrolases"/>
    <property type="match status" value="1"/>
</dbReference>
<feature type="binding site" evidence="8">
    <location>
        <position position="19"/>
    </location>
    <ligand>
        <name>Mg(2+)</name>
        <dbReference type="ChEBI" id="CHEBI:18420"/>
    </ligand>
</feature>
<dbReference type="STRING" id="318479.A0A0N4UCT8"/>
<comment type="cofactor">
    <cofactor evidence="8">
        <name>Mg(2+)</name>
        <dbReference type="ChEBI" id="CHEBI:18420"/>
    </cofactor>
    <text evidence="8">Binds 1 Mg(2+) ion per subunit.</text>
</comment>
<feature type="binding site" evidence="8">
    <location>
        <begin position="48"/>
        <end position="50"/>
    </location>
    <ligand>
        <name>GTP</name>
        <dbReference type="ChEBI" id="CHEBI:37565"/>
    </ligand>
</feature>
<dbReference type="PANTHER" id="PTHR11846:SF0">
    <property type="entry name" value="ADENYLOSUCCINATE SYNTHETASE"/>
    <property type="match status" value="1"/>
</dbReference>
<feature type="binding site" evidence="8">
    <location>
        <begin position="421"/>
        <end position="423"/>
    </location>
    <ligand>
        <name>GTP</name>
        <dbReference type="ChEBI" id="CHEBI:37565"/>
    </ligand>
</feature>
<dbReference type="Gene3D" id="3.40.440.10">
    <property type="entry name" value="Adenylosuccinate Synthetase, subunit A, domain 1"/>
    <property type="match status" value="1"/>
</dbReference>
<dbReference type="NCBIfam" id="NF002223">
    <property type="entry name" value="PRK01117.1"/>
    <property type="match status" value="1"/>
</dbReference>
<comment type="catalytic activity">
    <reaction evidence="8 10">
        <text>IMP + L-aspartate + GTP = N(6)-(1,2-dicarboxyethyl)-AMP + GDP + phosphate + 2 H(+)</text>
        <dbReference type="Rhea" id="RHEA:15753"/>
        <dbReference type="ChEBI" id="CHEBI:15378"/>
        <dbReference type="ChEBI" id="CHEBI:29991"/>
        <dbReference type="ChEBI" id="CHEBI:37565"/>
        <dbReference type="ChEBI" id="CHEBI:43474"/>
        <dbReference type="ChEBI" id="CHEBI:57567"/>
        <dbReference type="ChEBI" id="CHEBI:58053"/>
        <dbReference type="ChEBI" id="CHEBI:58189"/>
        <dbReference type="EC" id="6.3.4.4"/>
    </reaction>
</comment>
<accession>A0A0N4UCT8</accession>
<dbReference type="InterPro" id="IPR033128">
    <property type="entry name" value="Adenylosuccin_syn_Lys_AS"/>
</dbReference>
<reference evidence="11 13" key="2">
    <citation type="submission" date="2018-11" db="EMBL/GenBank/DDBJ databases">
        <authorList>
            <consortium name="Pathogen Informatics"/>
        </authorList>
    </citation>
    <scope>NUCLEOTIDE SEQUENCE [LARGE SCALE GENOMIC DNA]</scope>
</reference>
<evidence type="ECO:0000256" key="6">
    <source>
        <dbReference type="ARBA" id="ARBA00022842"/>
    </source>
</evidence>
<feature type="binding site" evidence="8">
    <location>
        <position position="247"/>
    </location>
    <ligand>
        <name>IMP</name>
        <dbReference type="ChEBI" id="CHEBI:58053"/>
    </ligand>
</feature>
<dbReference type="HAMAP" id="MF_00011">
    <property type="entry name" value="Adenylosucc_synth"/>
    <property type="match status" value="1"/>
</dbReference>
<feature type="binding site" evidence="8">
    <location>
        <position position="232"/>
    </location>
    <ligand>
        <name>IMP</name>
        <dbReference type="ChEBI" id="CHEBI:58053"/>
    </ligand>
</feature>
<dbReference type="InterPro" id="IPR001114">
    <property type="entry name" value="Adenylosuccinate_synthetase"/>
</dbReference>
<comment type="similarity">
    <text evidence="8 10">Belongs to the adenylosuccinate synthetase family.</text>
</comment>
<proteinExistence type="inferred from homology"/>
<feature type="binding site" evidence="8">
    <location>
        <begin position="18"/>
        <end position="24"/>
    </location>
    <ligand>
        <name>GTP</name>
        <dbReference type="ChEBI" id="CHEBI:37565"/>
    </ligand>
</feature>
<dbReference type="InterPro" id="IPR042109">
    <property type="entry name" value="Adenylosuccinate_synth_dom1"/>
</dbReference>
<feature type="binding site" evidence="8">
    <location>
        <position position="311"/>
    </location>
    <ligand>
        <name>IMP</name>
        <dbReference type="ChEBI" id="CHEBI:58053"/>
    </ligand>
</feature>
<keyword evidence="13" id="KW-1185">Reference proteome</keyword>
<dbReference type="PANTHER" id="PTHR11846">
    <property type="entry name" value="ADENYLOSUCCINATE SYNTHETASE"/>
    <property type="match status" value="1"/>
</dbReference>
<feature type="binding site" evidence="8">
    <location>
        <position position="48"/>
    </location>
    <ligand>
        <name>Mg(2+)</name>
        <dbReference type="ChEBI" id="CHEBI:18420"/>
    </ligand>
</feature>
<evidence type="ECO:0000256" key="10">
    <source>
        <dbReference type="RuleBase" id="RU000520"/>
    </source>
</evidence>
<dbReference type="SMART" id="SM00788">
    <property type="entry name" value="Adenylsucc_synt"/>
    <property type="match status" value="1"/>
</dbReference>
<dbReference type="GO" id="GO:0004019">
    <property type="term" value="F:adenylosuccinate synthase activity"/>
    <property type="evidence" value="ECO:0007669"/>
    <property type="project" value="UniProtKB-UniRule"/>
</dbReference>
<dbReference type="EMBL" id="UYYG01001173">
    <property type="protein sequence ID" value="VDN58928.1"/>
    <property type="molecule type" value="Genomic_DNA"/>
</dbReference>
<dbReference type="InterPro" id="IPR018220">
    <property type="entry name" value="Adenylosuccin_syn_GTP-bd"/>
</dbReference>
<dbReference type="GO" id="GO:0005737">
    <property type="term" value="C:cytoplasm"/>
    <property type="evidence" value="ECO:0007669"/>
    <property type="project" value="UniProtKB-SubCell"/>
</dbReference>
<dbReference type="Pfam" id="PF00709">
    <property type="entry name" value="Adenylsucc_synt"/>
    <property type="match status" value="1"/>
</dbReference>
<evidence type="ECO:0000256" key="8">
    <source>
        <dbReference type="HAMAP-Rule" id="MF_03125"/>
    </source>
</evidence>
<dbReference type="GO" id="GO:0046040">
    <property type="term" value="P:IMP metabolic process"/>
    <property type="evidence" value="ECO:0007669"/>
    <property type="project" value="TreeGrafter"/>
</dbReference>
<evidence type="ECO:0000313" key="11">
    <source>
        <dbReference type="EMBL" id="VDN58928.1"/>
    </source>
</evidence>
<dbReference type="PROSITE" id="PS01266">
    <property type="entry name" value="ADENYLOSUCCIN_SYN_1"/>
    <property type="match status" value="1"/>
</dbReference>
<comment type="function">
    <text evidence="8">Plays an important role in the de novo pathway and in the salvage pathway of purine nucleotide biosynthesis. Catalyzes the first commited step in the biosynthesis of AMP from IMP.</text>
</comment>
<evidence type="ECO:0000256" key="4">
    <source>
        <dbReference type="ARBA" id="ARBA00022741"/>
    </source>
</evidence>
<feature type="binding site" evidence="8">
    <location>
        <begin position="339"/>
        <end position="341"/>
    </location>
    <ligand>
        <name>GTP</name>
        <dbReference type="ChEBI" id="CHEBI:37565"/>
    </ligand>
</feature>
<dbReference type="Proteomes" id="UP000274756">
    <property type="component" value="Unassembled WGS sequence"/>
</dbReference>
<feature type="active site" description="Proton acceptor" evidence="8">
    <location>
        <position position="19"/>
    </location>
</feature>
<dbReference type="FunFam" id="3.90.170.10:FF:000001">
    <property type="entry name" value="Adenylosuccinate synthetase"/>
    <property type="match status" value="1"/>
</dbReference>
<feature type="binding site" evidence="8">
    <location>
        <position position="313"/>
    </location>
    <ligand>
        <name>GTP</name>
        <dbReference type="ChEBI" id="CHEBI:37565"/>
    </ligand>
</feature>
<keyword evidence="7 8" id="KW-0342">GTP-binding</keyword>